<dbReference type="Proteomes" id="UP001589670">
    <property type="component" value="Unassembled WGS sequence"/>
</dbReference>
<organism evidence="1 2">
    <name type="scientific">Roseovarius ramblicola</name>
    <dbReference type="NCBI Taxonomy" id="2022336"/>
    <lineage>
        <taxon>Bacteria</taxon>
        <taxon>Pseudomonadati</taxon>
        <taxon>Pseudomonadota</taxon>
        <taxon>Alphaproteobacteria</taxon>
        <taxon>Rhodobacterales</taxon>
        <taxon>Roseobacteraceae</taxon>
        <taxon>Roseovarius</taxon>
    </lineage>
</organism>
<dbReference type="EMBL" id="JBHMEC010000008">
    <property type="protein sequence ID" value="MFB9148977.1"/>
    <property type="molecule type" value="Genomic_DNA"/>
</dbReference>
<name>A0ABV5HX37_9RHOB</name>
<comment type="caution">
    <text evidence="1">The sequence shown here is derived from an EMBL/GenBank/DDBJ whole genome shotgun (WGS) entry which is preliminary data.</text>
</comment>
<keyword evidence="2" id="KW-1185">Reference proteome</keyword>
<evidence type="ECO:0000313" key="1">
    <source>
        <dbReference type="EMBL" id="MFB9148977.1"/>
    </source>
</evidence>
<proteinExistence type="predicted"/>
<reference evidence="1 2" key="1">
    <citation type="submission" date="2024-09" db="EMBL/GenBank/DDBJ databases">
        <authorList>
            <person name="Sun Q."/>
            <person name="Mori K."/>
        </authorList>
    </citation>
    <scope>NUCLEOTIDE SEQUENCE [LARGE SCALE GENOMIC DNA]</scope>
    <source>
        <strain evidence="1 2">CECT 9424</strain>
    </source>
</reference>
<gene>
    <name evidence="1" type="ORF">ACFFU4_04345</name>
</gene>
<dbReference type="RefSeq" id="WP_377067415.1">
    <property type="nucleotide sequence ID" value="NZ_JBHMEC010000008.1"/>
</dbReference>
<sequence>MTATVLWLREHQIEARCVKVVHYRFGEEIFVDLQQVIPTPEAADYMIRMAEKDSEEKSANPEHSSFT</sequence>
<accession>A0ABV5HX37</accession>
<protein>
    <submittedName>
        <fullName evidence="1">Uncharacterized protein</fullName>
    </submittedName>
</protein>
<evidence type="ECO:0000313" key="2">
    <source>
        <dbReference type="Proteomes" id="UP001589670"/>
    </source>
</evidence>